<dbReference type="PANTHER" id="PTHR45786">
    <property type="entry name" value="DNA BINDING PROTEIN-LIKE"/>
    <property type="match status" value="1"/>
</dbReference>
<reference evidence="2" key="1">
    <citation type="journal article" date="2023" name="Mol. Phylogenet. Evol.">
        <title>Genome-scale phylogeny and comparative genomics of the fungal order Sordariales.</title>
        <authorList>
            <person name="Hensen N."/>
            <person name="Bonometti L."/>
            <person name="Westerberg I."/>
            <person name="Brannstrom I.O."/>
            <person name="Guillou S."/>
            <person name="Cros-Aarteil S."/>
            <person name="Calhoun S."/>
            <person name="Haridas S."/>
            <person name="Kuo A."/>
            <person name="Mondo S."/>
            <person name="Pangilinan J."/>
            <person name="Riley R."/>
            <person name="LaButti K."/>
            <person name="Andreopoulos B."/>
            <person name="Lipzen A."/>
            <person name="Chen C."/>
            <person name="Yan M."/>
            <person name="Daum C."/>
            <person name="Ng V."/>
            <person name="Clum A."/>
            <person name="Steindorff A."/>
            <person name="Ohm R.A."/>
            <person name="Martin F."/>
            <person name="Silar P."/>
            <person name="Natvig D.O."/>
            <person name="Lalanne C."/>
            <person name="Gautier V."/>
            <person name="Ament-Velasquez S.L."/>
            <person name="Kruys A."/>
            <person name="Hutchinson M.I."/>
            <person name="Powell A.J."/>
            <person name="Barry K."/>
            <person name="Miller A.N."/>
            <person name="Grigoriev I.V."/>
            <person name="Debuchy R."/>
            <person name="Gladieux P."/>
            <person name="Hiltunen Thoren M."/>
            <person name="Johannesson H."/>
        </authorList>
    </citation>
    <scope>NUCLEOTIDE SEQUENCE</scope>
    <source>
        <strain evidence="2">PSN293</strain>
    </source>
</reference>
<sequence>MRITEGLVGNSGRQRDPDAPQGWLPADNIEFVDEHHLGAMNVECSSCGALHWIDERLTDSSAGNPKFDSCCGKGSVTFPPFPDLPPFLRATLRSDDPRARDIQNNLRKYNNIFQFTSVRCETTVHGIQRAGPMDFQIQGTLYHYMGPTANADPNATAKYAQIYFHDPEAATTIRLGEFPGADRNFIT</sequence>
<proteinExistence type="predicted"/>
<evidence type="ECO:0000313" key="3">
    <source>
        <dbReference type="Proteomes" id="UP001301769"/>
    </source>
</evidence>
<dbReference type="EMBL" id="MU858345">
    <property type="protein sequence ID" value="KAK4206842.1"/>
    <property type="molecule type" value="Genomic_DNA"/>
</dbReference>
<feature type="region of interest" description="Disordered" evidence="1">
    <location>
        <begin position="1"/>
        <end position="21"/>
    </location>
</feature>
<evidence type="ECO:0008006" key="4">
    <source>
        <dbReference type="Google" id="ProtNLM"/>
    </source>
</evidence>
<protein>
    <recommendedName>
        <fullName evidence="4">Helitron helicase-like domain-containing protein</fullName>
    </recommendedName>
</protein>
<evidence type="ECO:0000256" key="1">
    <source>
        <dbReference type="SAM" id="MobiDB-lite"/>
    </source>
</evidence>
<dbReference type="Proteomes" id="UP001301769">
    <property type="component" value="Unassembled WGS sequence"/>
</dbReference>
<evidence type="ECO:0000313" key="2">
    <source>
        <dbReference type="EMBL" id="KAK4206842.1"/>
    </source>
</evidence>
<accession>A0AAN7B1W3</accession>
<dbReference type="PANTHER" id="PTHR45786:SF74">
    <property type="entry name" value="ATP-DEPENDENT DNA HELICASE"/>
    <property type="match status" value="1"/>
</dbReference>
<keyword evidence="3" id="KW-1185">Reference proteome</keyword>
<comment type="caution">
    <text evidence="2">The sequence shown here is derived from an EMBL/GenBank/DDBJ whole genome shotgun (WGS) entry which is preliminary data.</text>
</comment>
<dbReference type="AlphaFoldDB" id="A0AAN7B1W3"/>
<gene>
    <name evidence="2" type="ORF">QBC37DRAFT_380686</name>
</gene>
<organism evidence="2 3">
    <name type="scientific">Rhypophila decipiens</name>
    <dbReference type="NCBI Taxonomy" id="261697"/>
    <lineage>
        <taxon>Eukaryota</taxon>
        <taxon>Fungi</taxon>
        <taxon>Dikarya</taxon>
        <taxon>Ascomycota</taxon>
        <taxon>Pezizomycotina</taxon>
        <taxon>Sordariomycetes</taxon>
        <taxon>Sordariomycetidae</taxon>
        <taxon>Sordariales</taxon>
        <taxon>Naviculisporaceae</taxon>
        <taxon>Rhypophila</taxon>
    </lineage>
</organism>
<reference evidence="2" key="2">
    <citation type="submission" date="2023-05" db="EMBL/GenBank/DDBJ databases">
        <authorList>
            <consortium name="Lawrence Berkeley National Laboratory"/>
            <person name="Steindorff A."/>
            <person name="Hensen N."/>
            <person name="Bonometti L."/>
            <person name="Westerberg I."/>
            <person name="Brannstrom I.O."/>
            <person name="Guillou S."/>
            <person name="Cros-Aarteil S."/>
            <person name="Calhoun S."/>
            <person name="Haridas S."/>
            <person name="Kuo A."/>
            <person name="Mondo S."/>
            <person name="Pangilinan J."/>
            <person name="Riley R."/>
            <person name="Labutti K."/>
            <person name="Andreopoulos B."/>
            <person name="Lipzen A."/>
            <person name="Chen C."/>
            <person name="Yanf M."/>
            <person name="Daum C."/>
            <person name="Ng V."/>
            <person name="Clum A."/>
            <person name="Ohm R."/>
            <person name="Martin F."/>
            <person name="Silar P."/>
            <person name="Natvig D."/>
            <person name="Lalanne C."/>
            <person name="Gautier V."/>
            <person name="Ament-Velasquez S.L."/>
            <person name="Kruys A."/>
            <person name="Hutchinson M.I."/>
            <person name="Powell A.J."/>
            <person name="Barry K."/>
            <person name="Miller A.N."/>
            <person name="Grigoriev I.V."/>
            <person name="Debuchy R."/>
            <person name="Gladieux P."/>
            <person name="Thoren M.H."/>
            <person name="Johannesson H."/>
        </authorList>
    </citation>
    <scope>NUCLEOTIDE SEQUENCE</scope>
    <source>
        <strain evidence="2">PSN293</strain>
    </source>
</reference>
<name>A0AAN7B1W3_9PEZI</name>